<dbReference type="NCBIfam" id="TIGR00254">
    <property type="entry name" value="GGDEF"/>
    <property type="match status" value="1"/>
</dbReference>
<feature type="domain" description="GGDEF" evidence="1">
    <location>
        <begin position="137"/>
        <end position="261"/>
    </location>
</feature>
<evidence type="ECO:0000313" key="3">
    <source>
        <dbReference type="Proteomes" id="UP000535511"/>
    </source>
</evidence>
<dbReference type="InterPro" id="IPR043128">
    <property type="entry name" value="Rev_trsase/Diguanyl_cyclase"/>
</dbReference>
<keyword evidence="3" id="KW-1185">Reference proteome</keyword>
<dbReference type="InterPro" id="IPR029787">
    <property type="entry name" value="Nucleotide_cyclase"/>
</dbReference>
<name>A0A7Y9E8K7_9ACTN</name>
<dbReference type="SUPFAM" id="SSF55073">
    <property type="entry name" value="Nucleotide cyclase"/>
    <property type="match status" value="1"/>
</dbReference>
<organism evidence="2 3">
    <name type="scientific">Nocardioides panaciterrulae</name>
    <dbReference type="NCBI Taxonomy" id="661492"/>
    <lineage>
        <taxon>Bacteria</taxon>
        <taxon>Bacillati</taxon>
        <taxon>Actinomycetota</taxon>
        <taxon>Actinomycetes</taxon>
        <taxon>Propionibacteriales</taxon>
        <taxon>Nocardioidaceae</taxon>
        <taxon>Nocardioides</taxon>
    </lineage>
</organism>
<dbReference type="Pfam" id="PF00990">
    <property type="entry name" value="GGDEF"/>
    <property type="match status" value="1"/>
</dbReference>
<dbReference type="SMART" id="SM00267">
    <property type="entry name" value="GGDEF"/>
    <property type="match status" value="1"/>
</dbReference>
<dbReference type="CDD" id="cd01949">
    <property type="entry name" value="GGDEF"/>
    <property type="match status" value="1"/>
</dbReference>
<dbReference type="GO" id="GO:0005886">
    <property type="term" value="C:plasma membrane"/>
    <property type="evidence" value="ECO:0007669"/>
    <property type="project" value="TreeGrafter"/>
</dbReference>
<proteinExistence type="predicted"/>
<sequence>MDTHDPAEPHDPAATAVVLRAVRTLLRAETRAEAAAALHTAVRELGGEVVPERSAGLRALPYEISLGLGPACLAEPVTGPEAERRLATHLKPLLDDAEAVAARCDRYQRQATRARTDALTGLAGRGEVDLRLAEAAVDDVVCLLDLDDFKSLNDTRGHAAGDAALRRFGELLRAGVRDLDMVGRYGGDEFLVLFTGIPALVAVERMRELVRQWTLEGAGSGVSVGLAVVDVRGPGRALAAADRALYRAKAAGGGAVAQAHLADYEKPV</sequence>
<comment type="caution">
    <text evidence="2">The sequence shown here is derived from an EMBL/GenBank/DDBJ whole genome shotgun (WGS) entry which is preliminary data.</text>
</comment>
<accession>A0A7Y9E8K7</accession>
<evidence type="ECO:0000259" key="1">
    <source>
        <dbReference type="PROSITE" id="PS50887"/>
    </source>
</evidence>
<gene>
    <name evidence="2" type="ORF">BJZ21_002939</name>
</gene>
<dbReference type="Gene3D" id="3.30.70.270">
    <property type="match status" value="1"/>
</dbReference>
<dbReference type="PANTHER" id="PTHR45138:SF9">
    <property type="entry name" value="DIGUANYLATE CYCLASE DGCM-RELATED"/>
    <property type="match status" value="1"/>
</dbReference>
<dbReference type="PROSITE" id="PS50887">
    <property type="entry name" value="GGDEF"/>
    <property type="match status" value="1"/>
</dbReference>
<dbReference type="GO" id="GO:0052621">
    <property type="term" value="F:diguanylate cyclase activity"/>
    <property type="evidence" value="ECO:0007669"/>
    <property type="project" value="TreeGrafter"/>
</dbReference>
<dbReference type="PANTHER" id="PTHR45138">
    <property type="entry name" value="REGULATORY COMPONENTS OF SENSORY TRANSDUCTION SYSTEM"/>
    <property type="match status" value="1"/>
</dbReference>
<dbReference type="GO" id="GO:1902201">
    <property type="term" value="P:negative regulation of bacterial-type flagellum-dependent cell motility"/>
    <property type="evidence" value="ECO:0007669"/>
    <property type="project" value="TreeGrafter"/>
</dbReference>
<dbReference type="InterPro" id="IPR050469">
    <property type="entry name" value="Diguanylate_Cyclase"/>
</dbReference>
<dbReference type="GO" id="GO:0043709">
    <property type="term" value="P:cell adhesion involved in single-species biofilm formation"/>
    <property type="evidence" value="ECO:0007669"/>
    <property type="project" value="TreeGrafter"/>
</dbReference>
<dbReference type="Proteomes" id="UP000535511">
    <property type="component" value="Unassembled WGS sequence"/>
</dbReference>
<dbReference type="RefSeq" id="WP_179664439.1">
    <property type="nucleotide sequence ID" value="NZ_JACCBG010000001.1"/>
</dbReference>
<dbReference type="EMBL" id="JACCBG010000001">
    <property type="protein sequence ID" value="NYD42856.1"/>
    <property type="molecule type" value="Genomic_DNA"/>
</dbReference>
<dbReference type="AlphaFoldDB" id="A0A7Y9E8K7"/>
<dbReference type="InterPro" id="IPR000160">
    <property type="entry name" value="GGDEF_dom"/>
</dbReference>
<protein>
    <submittedName>
        <fullName evidence="2">Diguanylate cyclase (GGDEF)-like protein</fullName>
    </submittedName>
</protein>
<reference evidence="2 3" key="1">
    <citation type="submission" date="2020-07" db="EMBL/GenBank/DDBJ databases">
        <title>Sequencing the genomes of 1000 actinobacteria strains.</title>
        <authorList>
            <person name="Klenk H.-P."/>
        </authorList>
    </citation>
    <scope>NUCLEOTIDE SEQUENCE [LARGE SCALE GENOMIC DNA]</scope>
    <source>
        <strain evidence="2 3">DSM 21350</strain>
    </source>
</reference>
<evidence type="ECO:0000313" key="2">
    <source>
        <dbReference type="EMBL" id="NYD42856.1"/>
    </source>
</evidence>